<dbReference type="Gene3D" id="1.10.530.10">
    <property type="match status" value="1"/>
</dbReference>
<feature type="domain" description="Glycoside hydrolase family 19 catalytic" evidence="1">
    <location>
        <begin position="73"/>
        <end position="154"/>
    </location>
</feature>
<keyword evidence="3" id="KW-1185">Reference proteome</keyword>
<name>A0A7X6BHV0_9SPHN</name>
<accession>A0A7X6BHV0</accession>
<dbReference type="GO" id="GO:0016998">
    <property type="term" value="P:cell wall macromolecule catabolic process"/>
    <property type="evidence" value="ECO:0007669"/>
    <property type="project" value="InterPro"/>
</dbReference>
<dbReference type="PANTHER" id="PTHR34408">
    <property type="entry name" value="FAMILY PROTEIN, PUTATIVE-RELATED"/>
    <property type="match status" value="1"/>
</dbReference>
<dbReference type="EMBL" id="JAATJC010000001">
    <property type="protein sequence ID" value="NJC06502.1"/>
    <property type="molecule type" value="Genomic_DNA"/>
</dbReference>
<dbReference type="GO" id="GO:0006032">
    <property type="term" value="P:chitin catabolic process"/>
    <property type="evidence" value="ECO:0007669"/>
    <property type="project" value="InterPro"/>
</dbReference>
<dbReference type="RefSeq" id="WP_168069750.1">
    <property type="nucleotide sequence ID" value="NZ_JAATJC010000001.1"/>
</dbReference>
<dbReference type="SUPFAM" id="SSF53955">
    <property type="entry name" value="Lysozyme-like"/>
    <property type="match status" value="1"/>
</dbReference>
<sequence>MTIEASRLQARLGLKPDGIIGPDTLTQLFYKCGAAPERARELGLSANVHFRTAGILANPLRLAHAMAQLIHESGGFRYMEEIASGQAYEGRKDLGNVRAGDGKLFKGRGPIQLTGRRNYQVYGARLGIDFERHPEVVALPSIGLMVACEYWSSHKLNALADADNLHAITRKINGGLNGLADRAAALTEMKGFLL</sequence>
<dbReference type="InterPro" id="IPR023346">
    <property type="entry name" value="Lysozyme-like_dom_sf"/>
</dbReference>
<evidence type="ECO:0000259" key="1">
    <source>
        <dbReference type="Pfam" id="PF00182"/>
    </source>
</evidence>
<protein>
    <submittedName>
        <fullName evidence="2">Putative chitinase</fullName>
    </submittedName>
</protein>
<comment type="caution">
    <text evidence="2">The sequence shown here is derived from an EMBL/GenBank/DDBJ whole genome shotgun (WGS) entry which is preliminary data.</text>
</comment>
<dbReference type="PANTHER" id="PTHR34408:SF1">
    <property type="entry name" value="GLYCOSYL HYDROLASE FAMILY 19 DOMAIN-CONTAINING PROTEIN HI_1415"/>
    <property type="match status" value="1"/>
</dbReference>
<dbReference type="AlphaFoldDB" id="A0A7X6BHV0"/>
<reference evidence="2 3" key="1">
    <citation type="submission" date="2020-03" db="EMBL/GenBank/DDBJ databases">
        <title>Genomic Encyclopedia of Type Strains, Phase IV (KMG-IV): sequencing the most valuable type-strain genomes for metagenomic binning, comparative biology and taxonomic classification.</title>
        <authorList>
            <person name="Goeker M."/>
        </authorList>
    </citation>
    <scope>NUCLEOTIDE SEQUENCE [LARGE SCALE GENOMIC DNA]</scope>
    <source>
        <strain evidence="2 3">DSM 16846</strain>
    </source>
</reference>
<evidence type="ECO:0000313" key="2">
    <source>
        <dbReference type="EMBL" id="NJC06502.1"/>
    </source>
</evidence>
<dbReference type="Proteomes" id="UP000558192">
    <property type="component" value="Unassembled WGS sequence"/>
</dbReference>
<gene>
    <name evidence="2" type="ORF">GGQ97_002295</name>
</gene>
<dbReference type="Pfam" id="PF00182">
    <property type="entry name" value="Glyco_hydro_19"/>
    <property type="match status" value="1"/>
</dbReference>
<dbReference type="InterPro" id="IPR000726">
    <property type="entry name" value="Glyco_hydro_19_cat"/>
</dbReference>
<dbReference type="GO" id="GO:0004568">
    <property type="term" value="F:chitinase activity"/>
    <property type="evidence" value="ECO:0007669"/>
    <property type="project" value="InterPro"/>
</dbReference>
<dbReference type="InterPro" id="IPR052354">
    <property type="entry name" value="Cell_Wall_Dynamics_Protein"/>
</dbReference>
<proteinExistence type="predicted"/>
<organism evidence="2 3">
    <name type="scientific">Sphingomonas kaistensis</name>
    <dbReference type="NCBI Taxonomy" id="298708"/>
    <lineage>
        <taxon>Bacteria</taxon>
        <taxon>Pseudomonadati</taxon>
        <taxon>Pseudomonadota</taxon>
        <taxon>Alphaproteobacteria</taxon>
        <taxon>Sphingomonadales</taxon>
        <taxon>Sphingomonadaceae</taxon>
        <taxon>Sphingomonas</taxon>
    </lineage>
</organism>
<evidence type="ECO:0000313" key="3">
    <source>
        <dbReference type="Proteomes" id="UP000558192"/>
    </source>
</evidence>